<keyword evidence="3" id="KW-1185">Reference proteome</keyword>
<gene>
    <name evidence="2" type="ORF">F1B92_07015</name>
</gene>
<comment type="caution">
    <text evidence="2">The sequence shown here is derived from an EMBL/GenBank/DDBJ whole genome shotgun (WGS) entry which is preliminary data.</text>
</comment>
<accession>A0A6L5WM60</accession>
<feature type="signal peptide" evidence="1">
    <location>
        <begin position="1"/>
        <end position="21"/>
    </location>
</feature>
<dbReference type="InterPro" id="IPR009989">
    <property type="entry name" value="TrbM"/>
</dbReference>
<reference evidence="2 3" key="2">
    <citation type="submission" date="2020-03" db="EMBL/GenBank/DDBJ databases">
        <title>Campylobacter portucalensis sp. nov., a new species of Campylobacter isolated from the reproductive tract of bulls.</title>
        <authorList>
            <person name="Silva M.F."/>
            <person name="Pereira G."/>
            <person name="Carneiro C."/>
            <person name="Hemphill A."/>
            <person name="Mateus L."/>
            <person name="Lopes-Da-Costa L."/>
            <person name="Silva E."/>
        </authorList>
    </citation>
    <scope>NUCLEOTIDE SEQUENCE [LARGE SCALE GENOMIC DNA]</scope>
    <source>
        <strain evidence="2 3">FMV-PI01</strain>
    </source>
</reference>
<evidence type="ECO:0000313" key="2">
    <source>
        <dbReference type="EMBL" id="MSN96913.1"/>
    </source>
</evidence>
<dbReference type="Proteomes" id="UP000476338">
    <property type="component" value="Unassembled WGS sequence"/>
</dbReference>
<dbReference type="EMBL" id="VWSJ01000027">
    <property type="protein sequence ID" value="MSN96913.1"/>
    <property type="molecule type" value="Genomic_DNA"/>
</dbReference>
<feature type="chain" id="PRO_5026707766" description="Conjugal transfer protein TrbM" evidence="1">
    <location>
        <begin position="22"/>
        <end position="235"/>
    </location>
</feature>
<dbReference type="Pfam" id="PF07424">
    <property type="entry name" value="TrbM"/>
    <property type="match status" value="1"/>
</dbReference>
<organism evidence="2 3">
    <name type="scientific">Campylobacter portucalensis</name>
    <dbReference type="NCBI Taxonomy" id="2608384"/>
    <lineage>
        <taxon>Bacteria</taxon>
        <taxon>Pseudomonadati</taxon>
        <taxon>Campylobacterota</taxon>
        <taxon>Epsilonproteobacteria</taxon>
        <taxon>Campylobacterales</taxon>
        <taxon>Campylobacteraceae</taxon>
        <taxon>Campylobacter</taxon>
    </lineage>
</organism>
<evidence type="ECO:0008006" key="4">
    <source>
        <dbReference type="Google" id="ProtNLM"/>
    </source>
</evidence>
<protein>
    <recommendedName>
        <fullName evidence="4">Conjugal transfer protein TrbM</fullName>
    </recommendedName>
</protein>
<evidence type="ECO:0000313" key="3">
    <source>
        <dbReference type="Proteomes" id="UP000476338"/>
    </source>
</evidence>
<evidence type="ECO:0000256" key="1">
    <source>
        <dbReference type="SAM" id="SignalP"/>
    </source>
</evidence>
<name>A0A6L5WM60_9BACT</name>
<keyword evidence="1" id="KW-0732">Signal</keyword>
<sequence length="235" mass="26991">MMRVLSKILLTCLVSSSVVYGADELTGDTKLACEAILCLSSSERPGECAPSLAKYFSITAKKAHETIRKRKNFLKLCPTDETAKVDQNYASLIDTLSEVGGGCDANTLNKNLEKRRVRIGESRIRQTQIRVNPNMPEYCVRLARHNYTNIKSIKYTCDTKFYDMASWNRGYELISINQATYNTLPSDKKEVQTNPEYTKCGDPDRSSYWQKLCRQNTPQYFFFEKKYFSKVCWVD</sequence>
<proteinExistence type="predicted"/>
<reference evidence="2 3" key="1">
    <citation type="submission" date="2019-09" db="EMBL/GenBank/DDBJ databases">
        <authorList>
            <person name="Silva M."/>
            <person name="Pereira G."/>
            <person name="Lopes-Da-Costa L."/>
            <person name="Silva E."/>
        </authorList>
    </citation>
    <scope>NUCLEOTIDE SEQUENCE [LARGE SCALE GENOMIC DNA]</scope>
    <source>
        <strain evidence="2 3">FMV-PI01</strain>
    </source>
</reference>
<dbReference type="AlphaFoldDB" id="A0A6L5WM60"/>